<dbReference type="Gene3D" id="1.10.8.60">
    <property type="match status" value="1"/>
</dbReference>
<accession>A0A3F2RLG5</accession>
<dbReference type="EMBL" id="MBDO02000227">
    <property type="protein sequence ID" value="RLN59347.1"/>
    <property type="molecule type" value="Genomic_DNA"/>
</dbReference>
<keyword evidence="3" id="KW-0235">DNA replication</keyword>
<dbReference type="GO" id="GO:0006271">
    <property type="term" value="P:DNA strand elongation involved in DNA replication"/>
    <property type="evidence" value="ECO:0007669"/>
    <property type="project" value="UniProtKB-ARBA"/>
</dbReference>
<dbReference type="PANTHER" id="PTHR11669:SF1">
    <property type="entry name" value="REPLICATION FACTOR C SUBUNIT 3"/>
    <property type="match status" value="1"/>
</dbReference>
<dbReference type="InterPro" id="IPR003593">
    <property type="entry name" value="AAA+_ATPase"/>
</dbReference>
<dbReference type="InterPro" id="IPR008921">
    <property type="entry name" value="DNA_pol3_clamp-load_cplx_C"/>
</dbReference>
<dbReference type="AlphaFoldDB" id="A0A3F2RLG5"/>
<evidence type="ECO:0000256" key="3">
    <source>
        <dbReference type="ARBA" id="ARBA00022705"/>
    </source>
</evidence>
<dbReference type="EMBL" id="MBAD02000610">
    <property type="protein sequence ID" value="RLN65204.1"/>
    <property type="molecule type" value="Genomic_DNA"/>
</dbReference>
<organism evidence="6 8">
    <name type="scientific">Phytophthora kernoviae</name>
    <dbReference type="NCBI Taxonomy" id="325452"/>
    <lineage>
        <taxon>Eukaryota</taxon>
        <taxon>Sar</taxon>
        <taxon>Stramenopiles</taxon>
        <taxon>Oomycota</taxon>
        <taxon>Peronosporomycetes</taxon>
        <taxon>Peronosporales</taxon>
        <taxon>Peronosporaceae</taxon>
        <taxon>Phytophthora</taxon>
    </lineage>
</organism>
<name>A0A3F2RLG5_9STRA</name>
<dbReference type="Gene3D" id="1.20.272.10">
    <property type="match status" value="1"/>
</dbReference>
<gene>
    <name evidence="7" type="ORF">BBJ29_006685</name>
    <name evidence="6" type="ORF">BBP00_00006551</name>
</gene>
<dbReference type="Gene3D" id="3.40.50.300">
    <property type="entry name" value="P-loop containing nucleotide triphosphate hydrolases"/>
    <property type="match status" value="1"/>
</dbReference>
<evidence type="ECO:0000256" key="4">
    <source>
        <dbReference type="ARBA" id="ARBA00023242"/>
    </source>
</evidence>
<dbReference type="SUPFAM" id="SSF52540">
    <property type="entry name" value="P-loop containing nucleoside triphosphate hydrolases"/>
    <property type="match status" value="1"/>
</dbReference>
<dbReference type="Pfam" id="PF13177">
    <property type="entry name" value="DNA_pol3_delta2"/>
    <property type="match status" value="1"/>
</dbReference>
<sequence length="636" mass="72196">MLWVDKYRPTSLSSLDFHPEVTKRLSNLSQSADLPHLLVYGPSGAGKKTRIMALLRALYGDGALKVRLEHKSFKVPNRSTKVEITTVASNFHIEMNPSDVGTNDRLVVQEVLKEIAQYHLADTNARRPFKVVLLMEVDRLSKNAQHALRRTMEKYTATCRLVLCCNNPSKVIDPLRSRCLGVRVGAPSTDEICNILQGVCSKEGLTYCDPLGREIANKSERNLRRALLMLETCRVQNYPFSPEQQIQLPAWEDYICSLAKVVLQEQSPAGLLKAREMIYELISNCVPSEVILKVLCRELMSRLDDDLKHELVQWASYYEHRMQRGSKDIFHFEAFLAKFMTLYKKFLLDLYISTTSMWQVAVLTRFEALQTFLTSAEREHVKAAFQETEAAGGSAHLERWKKWKLEGAQIDRLTATAPSADQALNVLEKSVDNLRFFARGKRGVLYAGEMRSSNEPVVAKIAADPTSASSVTLEARWLRVVNRMGIGALLLDAGHSWFLCERLEGKNVVEFLGESDAVTTHANAMWVVREMLCQCFALDLMGVNKEEMTHPHRHIIVHRSSQHWRCTFVDFEKCSSTKKPKNVTQLCQFLSSPRMVALLASKQVKCNVPKLRQCTKCYKQNISTQTFGDVMRVFGL</sequence>
<evidence type="ECO:0000259" key="5">
    <source>
        <dbReference type="SMART" id="SM00382"/>
    </source>
</evidence>
<reference evidence="8 9" key="1">
    <citation type="submission" date="2018-07" db="EMBL/GenBank/DDBJ databases">
        <title>Genome sequencing of oomycete isolates from Chile give support for New Zealand origin for Phytophthora kernoviae and make available the first Nothophytophthora sp. genome.</title>
        <authorList>
            <person name="Studholme D.J."/>
            <person name="Sanfuentes E."/>
            <person name="Panda P."/>
            <person name="Hill R."/>
            <person name="Sambles C."/>
            <person name="Grant M."/>
            <person name="Williams N.M."/>
            <person name="Mcdougal R.L."/>
        </authorList>
    </citation>
    <scope>NUCLEOTIDE SEQUENCE [LARGE SCALE GENOMIC DNA]</scope>
    <source>
        <strain evidence="6">Chile6</strain>
        <strain evidence="7">Chile7</strain>
    </source>
</reference>
<dbReference type="InterPro" id="IPR050238">
    <property type="entry name" value="DNA_Rep/Repair_Clamp_Loader"/>
</dbReference>
<feature type="domain" description="AAA+ ATPase" evidence="5">
    <location>
        <begin position="33"/>
        <end position="190"/>
    </location>
</feature>
<dbReference type="GO" id="GO:0006281">
    <property type="term" value="P:DNA repair"/>
    <property type="evidence" value="ECO:0007669"/>
    <property type="project" value="UniProtKB-ARBA"/>
</dbReference>
<evidence type="ECO:0000313" key="7">
    <source>
        <dbReference type="EMBL" id="RLN65204.1"/>
    </source>
</evidence>
<dbReference type="CDD" id="cd00009">
    <property type="entry name" value="AAA"/>
    <property type="match status" value="1"/>
</dbReference>
<evidence type="ECO:0000256" key="2">
    <source>
        <dbReference type="ARBA" id="ARBA00005378"/>
    </source>
</evidence>
<dbReference type="GO" id="GO:0005634">
    <property type="term" value="C:nucleus"/>
    <property type="evidence" value="ECO:0007669"/>
    <property type="project" value="UniProtKB-SubCell"/>
</dbReference>
<dbReference type="GO" id="GO:0003677">
    <property type="term" value="F:DNA binding"/>
    <property type="evidence" value="ECO:0007669"/>
    <property type="project" value="InterPro"/>
</dbReference>
<keyword evidence="4" id="KW-0539">Nucleus</keyword>
<comment type="similarity">
    <text evidence="2">Belongs to the activator 1 small subunits family.</text>
</comment>
<protein>
    <recommendedName>
        <fullName evidence="5">AAA+ ATPase domain-containing protein</fullName>
    </recommendedName>
</protein>
<dbReference type="InterPro" id="IPR027417">
    <property type="entry name" value="P-loop_NTPase"/>
</dbReference>
<dbReference type="FunFam" id="3.40.50.300:FF:000136">
    <property type="entry name" value="Replication factor C subunit 5"/>
    <property type="match status" value="1"/>
</dbReference>
<dbReference type="FunFam" id="1.20.272.10:FF:000002">
    <property type="entry name" value="Replication factor C subunit 3"/>
    <property type="match status" value="1"/>
</dbReference>
<evidence type="ECO:0000313" key="9">
    <source>
        <dbReference type="Proteomes" id="UP000284657"/>
    </source>
</evidence>
<dbReference type="FunFam" id="1.10.8.60:FF:000030">
    <property type="entry name" value="replication factor C subunit 3"/>
    <property type="match status" value="1"/>
</dbReference>
<dbReference type="GO" id="GO:0005663">
    <property type="term" value="C:DNA replication factor C complex"/>
    <property type="evidence" value="ECO:0007669"/>
    <property type="project" value="TreeGrafter"/>
</dbReference>
<proteinExistence type="inferred from homology"/>
<dbReference type="SUPFAM" id="SSF48019">
    <property type="entry name" value="post-AAA+ oligomerization domain-like"/>
    <property type="match status" value="1"/>
</dbReference>
<dbReference type="Pfam" id="PF22534">
    <property type="entry name" value="RFC_C"/>
    <property type="match status" value="1"/>
</dbReference>
<dbReference type="Pfam" id="PF21960">
    <property type="entry name" value="RCF1-5-like_lid"/>
    <property type="match status" value="1"/>
</dbReference>
<evidence type="ECO:0000313" key="8">
    <source>
        <dbReference type="Proteomes" id="UP000277300"/>
    </source>
</evidence>
<evidence type="ECO:0000256" key="1">
    <source>
        <dbReference type="ARBA" id="ARBA00004123"/>
    </source>
</evidence>
<evidence type="ECO:0000313" key="6">
    <source>
        <dbReference type="EMBL" id="RLN59347.1"/>
    </source>
</evidence>
<dbReference type="Proteomes" id="UP000277300">
    <property type="component" value="Unassembled WGS sequence"/>
</dbReference>
<dbReference type="Proteomes" id="UP000284657">
    <property type="component" value="Unassembled WGS sequence"/>
</dbReference>
<dbReference type="PANTHER" id="PTHR11669">
    <property type="entry name" value="REPLICATION FACTOR C / DNA POLYMERASE III GAMMA-TAU SUBUNIT"/>
    <property type="match status" value="1"/>
</dbReference>
<dbReference type="GO" id="GO:0003689">
    <property type="term" value="F:DNA clamp loader activity"/>
    <property type="evidence" value="ECO:0007669"/>
    <property type="project" value="TreeGrafter"/>
</dbReference>
<dbReference type="SMART" id="SM00382">
    <property type="entry name" value="AAA"/>
    <property type="match status" value="1"/>
</dbReference>
<dbReference type="OrthoDB" id="761538at2759"/>
<comment type="subcellular location">
    <subcellularLocation>
        <location evidence="1">Nucleus</location>
    </subcellularLocation>
</comment>
<comment type="caution">
    <text evidence="6">The sequence shown here is derived from an EMBL/GenBank/DDBJ whole genome shotgun (WGS) entry which is preliminary data.</text>
</comment>